<evidence type="ECO:0000313" key="1">
    <source>
        <dbReference type="EMBL" id="OOV41590.1"/>
    </source>
</evidence>
<name>A0A1T1DLH9_9LEPT</name>
<dbReference type="AlphaFoldDB" id="A0A1T1DLH9"/>
<gene>
    <name evidence="1" type="ORF">B1J93_12140</name>
</gene>
<comment type="caution">
    <text evidence="1">The sequence shown here is derived from an EMBL/GenBank/DDBJ whole genome shotgun (WGS) entry which is preliminary data.</text>
</comment>
<proteinExistence type="predicted"/>
<evidence type="ECO:0000313" key="2">
    <source>
        <dbReference type="Proteomes" id="UP000191008"/>
    </source>
</evidence>
<dbReference type="EMBL" id="MVIT01000069">
    <property type="protein sequence ID" value="OOV41590.1"/>
    <property type="molecule type" value="Genomic_DNA"/>
</dbReference>
<accession>A0A1T1DLH9</accession>
<sequence length="60" mass="6931">MCVFEPSDSKILFNLWGWLWLPKGRSAGRVGNSASRFYGRSTGSSYWYFMKIESDSRVSQ</sequence>
<dbReference type="Proteomes" id="UP000191008">
    <property type="component" value="Unassembled WGS sequence"/>
</dbReference>
<organism evidence="1 2">
    <name type="scientific">Leptospira kirschneri serovar Pomona</name>
    <dbReference type="NCBI Taxonomy" id="561005"/>
    <lineage>
        <taxon>Bacteria</taxon>
        <taxon>Pseudomonadati</taxon>
        <taxon>Spirochaetota</taxon>
        <taxon>Spirochaetia</taxon>
        <taxon>Leptospirales</taxon>
        <taxon>Leptospiraceae</taxon>
        <taxon>Leptospira</taxon>
    </lineage>
</organism>
<reference evidence="1 2" key="1">
    <citation type="submission" date="2017-02" db="EMBL/GenBank/DDBJ databases">
        <title>Comparative genomic analysis of Brazilian Leptospira kirschneri strains of different serogroups.</title>
        <authorList>
            <person name="Moreno L.Z."/>
            <person name="Miraglia F."/>
            <person name="Kremer F.S."/>
            <person name="Eslabao M.R."/>
            <person name="Lilenbaum W."/>
            <person name="Dellagostin O.A."/>
            <person name="Moreno A.M."/>
        </authorList>
    </citation>
    <scope>NUCLEOTIDE SEQUENCE [LARGE SCALE GENOMIC DNA]</scope>
    <source>
        <strain evidence="1 2">M110/06</strain>
    </source>
</reference>
<protein>
    <submittedName>
        <fullName evidence="1">Uncharacterized protein</fullName>
    </submittedName>
</protein>